<reference evidence="3" key="2">
    <citation type="submission" date="2023-06" db="EMBL/GenBank/DDBJ databases">
        <authorList>
            <consortium name="Lawrence Berkeley National Laboratory"/>
            <person name="Haridas S."/>
            <person name="Hensen N."/>
            <person name="Bonometti L."/>
            <person name="Westerberg I."/>
            <person name="Brannstrom I.O."/>
            <person name="Guillou S."/>
            <person name="Cros-Aarteil S."/>
            <person name="Calhoun S."/>
            <person name="Kuo A."/>
            <person name="Mondo S."/>
            <person name="Pangilinan J."/>
            <person name="Riley R."/>
            <person name="Labutti K."/>
            <person name="Andreopoulos B."/>
            <person name="Lipzen A."/>
            <person name="Chen C."/>
            <person name="Yanf M."/>
            <person name="Daum C."/>
            <person name="Ng V."/>
            <person name="Clum A."/>
            <person name="Steindorff A."/>
            <person name="Ohm R."/>
            <person name="Martin F."/>
            <person name="Silar P."/>
            <person name="Natvig D."/>
            <person name="Lalanne C."/>
            <person name="Gautier V."/>
            <person name="Ament-Velasquez S.L."/>
            <person name="Kruys A."/>
            <person name="Hutchinson M.I."/>
            <person name="Powell A.J."/>
            <person name="Barry K."/>
            <person name="Miller A.N."/>
            <person name="Grigoriev I.V."/>
            <person name="Debuchy R."/>
            <person name="Gladieux P."/>
            <person name="Thoren M.H."/>
            <person name="Johannesson H."/>
        </authorList>
    </citation>
    <scope>NUCLEOTIDE SEQUENCE</scope>
    <source>
        <strain evidence="3">SMH4131-1</strain>
    </source>
</reference>
<gene>
    <name evidence="3" type="ORF">B0T19DRAFT_295812</name>
</gene>
<feature type="transmembrane region" description="Helical" evidence="2">
    <location>
        <begin position="142"/>
        <end position="170"/>
    </location>
</feature>
<feature type="transmembrane region" description="Helical" evidence="2">
    <location>
        <begin position="557"/>
        <end position="579"/>
    </location>
</feature>
<comment type="caution">
    <text evidence="3">The sequence shown here is derived from an EMBL/GenBank/DDBJ whole genome shotgun (WGS) entry which is preliminary data.</text>
</comment>
<dbReference type="Proteomes" id="UP001286456">
    <property type="component" value="Unassembled WGS sequence"/>
</dbReference>
<accession>A0AAE0M3T7</accession>
<dbReference type="EMBL" id="JAUEPO010000007">
    <property type="protein sequence ID" value="KAK3317673.1"/>
    <property type="molecule type" value="Genomic_DNA"/>
</dbReference>
<keyword evidence="2" id="KW-0812">Transmembrane</keyword>
<name>A0AAE0M3T7_9PEZI</name>
<proteinExistence type="predicted"/>
<protein>
    <recommendedName>
        <fullName evidence="5">Transmembrane protein</fullName>
    </recommendedName>
</protein>
<evidence type="ECO:0000256" key="1">
    <source>
        <dbReference type="SAM" id="MobiDB-lite"/>
    </source>
</evidence>
<evidence type="ECO:0000256" key="2">
    <source>
        <dbReference type="SAM" id="Phobius"/>
    </source>
</evidence>
<sequence>MSRPSSHAPSPYLLSRTQSRRSVFKEEFDSDLTLPQPGYTQDIDPGVMGSMSPTPRELRRLASDHDFVLGAYPPPRRLGWWAFVATHLSLPASLCAGAIFVIVAIVYTNSISRQLLECPTWADGCTTTDAWTVDHLATVQGVITFLFSIGMAALAYVALALCEASIWPLLSRQVFTIKGLEAYLATSRGAVIWAPAALMSIKTLATGIVLACAVAVTLIPFAAAPLVGYAFTPTWQTAEFKSNYTTGGGIAELYAQTDPPTSVIVGVQAEYSSWATDPSSEPLSDYRDWYVDRSALSPRGNFAAAAVRFQTSITCRPHEIKQLDRDGLLWNAFATNMTRTNSNSTQIGDKNSSAEVWVRAQPQMTLWVDDFTFVSPHRTTATLVFSALNGTIDGGSWTPLTLGDMTGASSVACDVDIEAIDDILIVGTNTSQPSSSANQTILSSLSSLQLSTSASNNTAINELLLWFAVAPLMAGISVDGTQPMFFNSTATNLPLSYTTSTPSRNTWTTAGLQSFIRLAIGALAQATSSPQTSTPQTTTNTTLTTHLPTKKMDPARAALLSLLPLLVLAFTLGLAIWLARVHAADKLPVMRLAGAGELLKSSQTRWLREQAATDGAKAYLPNELGGVEVKFGVDKDGIVGLARSVRPFVGGRRVDFEMRAGTSSTV</sequence>
<feature type="transmembrane region" description="Helical" evidence="2">
    <location>
        <begin position="207"/>
        <end position="231"/>
    </location>
</feature>
<feature type="region of interest" description="Disordered" evidence="1">
    <location>
        <begin position="526"/>
        <end position="546"/>
    </location>
</feature>
<reference evidence="3" key="1">
    <citation type="journal article" date="2023" name="Mol. Phylogenet. Evol.">
        <title>Genome-scale phylogeny and comparative genomics of the fungal order Sordariales.</title>
        <authorList>
            <person name="Hensen N."/>
            <person name="Bonometti L."/>
            <person name="Westerberg I."/>
            <person name="Brannstrom I.O."/>
            <person name="Guillou S."/>
            <person name="Cros-Aarteil S."/>
            <person name="Calhoun S."/>
            <person name="Haridas S."/>
            <person name="Kuo A."/>
            <person name="Mondo S."/>
            <person name="Pangilinan J."/>
            <person name="Riley R."/>
            <person name="LaButti K."/>
            <person name="Andreopoulos B."/>
            <person name="Lipzen A."/>
            <person name="Chen C."/>
            <person name="Yan M."/>
            <person name="Daum C."/>
            <person name="Ng V."/>
            <person name="Clum A."/>
            <person name="Steindorff A."/>
            <person name="Ohm R.A."/>
            <person name="Martin F."/>
            <person name="Silar P."/>
            <person name="Natvig D.O."/>
            <person name="Lalanne C."/>
            <person name="Gautier V."/>
            <person name="Ament-Velasquez S.L."/>
            <person name="Kruys A."/>
            <person name="Hutchinson M.I."/>
            <person name="Powell A.J."/>
            <person name="Barry K."/>
            <person name="Miller A.N."/>
            <person name="Grigoriev I.V."/>
            <person name="Debuchy R."/>
            <person name="Gladieux P."/>
            <person name="Hiltunen Thoren M."/>
            <person name="Johannesson H."/>
        </authorList>
    </citation>
    <scope>NUCLEOTIDE SEQUENCE</scope>
    <source>
        <strain evidence="3">SMH4131-1</strain>
    </source>
</reference>
<keyword evidence="4" id="KW-1185">Reference proteome</keyword>
<evidence type="ECO:0008006" key="5">
    <source>
        <dbReference type="Google" id="ProtNLM"/>
    </source>
</evidence>
<organism evidence="3 4">
    <name type="scientific">Cercophora scortea</name>
    <dbReference type="NCBI Taxonomy" id="314031"/>
    <lineage>
        <taxon>Eukaryota</taxon>
        <taxon>Fungi</taxon>
        <taxon>Dikarya</taxon>
        <taxon>Ascomycota</taxon>
        <taxon>Pezizomycotina</taxon>
        <taxon>Sordariomycetes</taxon>
        <taxon>Sordariomycetidae</taxon>
        <taxon>Sordariales</taxon>
        <taxon>Lasiosphaeriaceae</taxon>
        <taxon>Cercophora</taxon>
    </lineage>
</organism>
<dbReference type="AlphaFoldDB" id="A0AAE0M3T7"/>
<keyword evidence="2" id="KW-1133">Transmembrane helix</keyword>
<evidence type="ECO:0000313" key="3">
    <source>
        <dbReference type="EMBL" id="KAK3317673.1"/>
    </source>
</evidence>
<keyword evidence="2" id="KW-0472">Membrane</keyword>
<feature type="transmembrane region" description="Helical" evidence="2">
    <location>
        <begin position="80"/>
        <end position="107"/>
    </location>
</feature>
<evidence type="ECO:0000313" key="4">
    <source>
        <dbReference type="Proteomes" id="UP001286456"/>
    </source>
</evidence>